<accession>A0A0D8J0M3</accession>
<dbReference type="Gene3D" id="1.10.10.10">
    <property type="entry name" value="Winged helix-like DNA-binding domain superfamily/Winged helix DNA-binding domain"/>
    <property type="match status" value="1"/>
</dbReference>
<dbReference type="GO" id="GO:0005829">
    <property type="term" value="C:cytosol"/>
    <property type="evidence" value="ECO:0007669"/>
    <property type="project" value="TreeGrafter"/>
</dbReference>
<name>A0A0D8J0M3_9FIRM</name>
<dbReference type="GO" id="GO:0032993">
    <property type="term" value="C:protein-DNA complex"/>
    <property type="evidence" value="ECO:0007669"/>
    <property type="project" value="TreeGrafter"/>
</dbReference>
<evidence type="ECO:0000256" key="1">
    <source>
        <dbReference type="ARBA" id="ARBA00023125"/>
    </source>
</evidence>
<dbReference type="PANTHER" id="PTHR48111">
    <property type="entry name" value="REGULATOR OF RPOS"/>
    <property type="match status" value="1"/>
</dbReference>
<sequence>MVKYADVPSALLCYKGLRIDIMCRQVFWQEKSIELTPMEFDVFQLLARHPRRVFSQREIYEFVAPDSFESSWTGITSIVYKLRHKLNADFIQTVYGKGYRFVPP</sequence>
<evidence type="ECO:0000313" key="4">
    <source>
        <dbReference type="EMBL" id="KJF40101.1"/>
    </source>
</evidence>
<dbReference type="Proteomes" id="UP000032483">
    <property type="component" value="Unassembled WGS sequence"/>
</dbReference>
<dbReference type="GO" id="GO:0006355">
    <property type="term" value="P:regulation of DNA-templated transcription"/>
    <property type="evidence" value="ECO:0007669"/>
    <property type="project" value="InterPro"/>
</dbReference>
<dbReference type="InterPro" id="IPR036388">
    <property type="entry name" value="WH-like_DNA-bd_sf"/>
</dbReference>
<feature type="DNA-binding region" description="OmpR/PhoB-type" evidence="2">
    <location>
        <begin position="9"/>
        <end position="103"/>
    </location>
</feature>
<keyword evidence="1 2" id="KW-0238">DNA-binding</keyword>
<reference evidence="4" key="1">
    <citation type="submission" date="2015-02" db="EMBL/GenBank/DDBJ databases">
        <title>A novel member of the family Ruminococcaceae isolated from human feces.</title>
        <authorList>
            <person name="Shkoporov A.N."/>
            <person name="Chaplin A.V."/>
            <person name="Motuzova O.V."/>
            <person name="Kafarskaia L.I."/>
            <person name="Khokhlova E.V."/>
            <person name="Efimov B.A."/>
        </authorList>
    </citation>
    <scope>NUCLEOTIDE SEQUENCE [LARGE SCALE GENOMIC DNA]</scope>
    <source>
        <strain evidence="4">585-1</strain>
    </source>
</reference>
<proteinExistence type="predicted"/>
<evidence type="ECO:0000313" key="5">
    <source>
        <dbReference type="Proteomes" id="UP000032483"/>
    </source>
</evidence>
<feature type="domain" description="OmpR/PhoB-type" evidence="3">
    <location>
        <begin position="9"/>
        <end position="103"/>
    </location>
</feature>
<dbReference type="InterPro" id="IPR001867">
    <property type="entry name" value="OmpR/PhoB-type_DNA-bd"/>
</dbReference>
<comment type="caution">
    <text evidence="4">The sequence shown here is derived from an EMBL/GenBank/DDBJ whole genome shotgun (WGS) entry which is preliminary data.</text>
</comment>
<dbReference type="SUPFAM" id="SSF46894">
    <property type="entry name" value="C-terminal effector domain of the bipartite response regulators"/>
    <property type="match status" value="1"/>
</dbReference>
<dbReference type="GO" id="GO:0000156">
    <property type="term" value="F:phosphorelay response regulator activity"/>
    <property type="evidence" value="ECO:0007669"/>
    <property type="project" value="TreeGrafter"/>
</dbReference>
<dbReference type="PANTHER" id="PTHR48111:SF2">
    <property type="entry name" value="RESPONSE REGULATOR SAER"/>
    <property type="match status" value="1"/>
</dbReference>
<dbReference type="Pfam" id="PF00486">
    <property type="entry name" value="Trans_reg_C"/>
    <property type="match status" value="1"/>
</dbReference>
<evidence type="ECO:0000256" key="2">
    <source>
        <dbReference type="PROSITE-ProRule" id="PRU01091"/>
    </source>
</evidence>
<dbReference type="GO" id="GO:0000976">
    <property type="term" value="F:transcription cis-regulatory region binding"/>
    <property type="evidence" value="ECO:0007669"/>
    <property type="project" value="TreeGrafter"/>
</dbReference>
<dbReference type="PROSITE" id="PS51755">
    <property type="entry name" value="OMPR_PHOB"/>
    <property type="match status" value="1"/>
</dbReference>
<dbReference type="SMART" id="SM00862">
    <property type="entry name" value="Trans_reg_C"/>
    <property type="match status" value="1"/>
</dbReference>
<dbReference type="EMBL" id="JXXK01000010">
    <property type="protein sequence ID" value="KJF40101.1"/>
    <property type="molecule type" value="Genomic_DNA"/>
</dbReference>
<evidence type="ECO:0000259" key="3">
    <source>
        <dbReference type="PROSITE" id="PS51755"/>
    </source>
</evidence>
<dbReference type="CDD" id="cd00383">
    <property type="entry name" value="trans_reg_C"/>
    <property type="match status" value="1"/>
</dbReference>
<dbReference type="InterPro" id="IPR039420">
    <property type="entry name" value="WalR-like"/>
</dbReference>
<dbReference type="AlphaFoldDB" id="A0A0D8J0M3"/>
<keyword evidence="5" id="KW-1185">Reference proteome</keyword>
<organism evidence="4 5">
    <name type="scientific">Ruthenibacterium lactatiformans</name>
    <dbReference type="NCBI Taxonomy" id="1550024"/>
    <lineage>
        <taxon>Bacteria</taxon>
        <taxon>Bacillati</taxon>
        <taxon>Bacillota</taxon>
        <taxon>Clostridia</taxon>
        <taxon>Eubacteriales</taxon>
        <taxon>Oscillospiraceae</taxon>
        <taxon>Ruthenibacterium</taxon>
    </lineage>
</organism>
<dbReference type="InterPro" id="IPR016032">
    <property type="entry name" value="Sig_transdc_resp-reg_C-effctor"/>
</dbReference>
<gene>
    <name evidence="4" type="ORF">TQ39_08900</name>
</gene>
<protein>
    <recommendedName>
        <fullName evidence="3">OmpR/PhoB-type domain-containing protein</fullName>
    </recommendedName>
</protein>